<dbReference type="GO" id="GO:0006457">
    <property type="term" value="P:protein folding"/>
    <property type="evidence" value="ECO:0007669"/>
    <property type="project" value="InterPro"/>
</dbReference>
<feature type="domain" description="Chaperone DnaJ C-terminal" evidence="3">
    <location>
        <begin position="27"/>
        <end position="97"/>
    </location>
</feature>
<dbReference type="Gene3D" id="2.60.260.20">
    <property type="entry name" value="Urease metallochaperone UreE, N-terminal domain"/>
    <property type="match status" value="1"/>
</dbReference>
<dbReference type="EMBL" id="CAJOBA010120323">
    <property type="protein sequence ID" value="CAF4578349.1"/>
    <property type="molecule type" value="Genomic_DNA"/>
</dbReference>
<evidence type="ECO:0000256" key="2">
    <source>
        <dbReference type="SAM" id="MobiDB-lite"/>
    </source>
</evidence>
<dbReference type="InterPro" id="IPR008971">
    <property type="entry name" value="HSP40/DnaJ_pept-bd"/>
</dbReference>
<gene>
    <name evidence="4" type="ORF">TMI583_LOCUS50340</name>
</gene>
<dbReference type="Proteomes" id="UP000682733">
    <property type="component" value="Unassembled WGS sequence"/>
</dbReference>
<dbReference type="InterPro" id="IPR051339">
    <property type="entry name" value="DnaJ_subfamily_B"/>
</dbReference>
<dbReference type="GO" id="GO:0051087">
    <property type="term" value="F:protein-folding chaperone binding"/>
    <property type="evidence" value="ECO:0007669"/>
    <property type="project" value="TreeGrafter"/>
</dbReference>
<organism evidence="4 5">
    <name type="scientific">Didymodactylos carnosus</name>
    <dbReference type="NCBI Taxonomy" id="1234261"/>
    <lineage>
        <taxon>Eukaryota</taxon>
        <taxon>Metazoa</taxon>
        <taxon>Spiralia</taxon>
        <taxon>Gnathifera</taxon>
        <taxon>Rotifera</taxon>
        <taxon>Eurotatoria</taxon>
        <taxon>Bdelloidea</taxon>
        <taxon>Philodinida</taxon>
        <taxon>Philodinidae</taxon>
        <taxon>Didymodactylos</taxon>
    </lineage>
</organism>
<dbReference type="PANTHER" id="PTHR24078:SF519">
    <property type="entry name" value="DNAJ HOMOLOG SUBFAMILY B MEMBER 13"/>
    <property type="match status" value="1"/>
</dbReference>
<dbReference type="InterPro" id="IPR002939">
    <property type="entry name" value="DnaJ_C"/>
</dbReference>
<dbReference type="Pfam" id="PF01556">
    <property type="entry name" value="DnaJ_C"/>
    <property type="match status" value="1"/>
</dbReference>
<name>A0A8S2YUA8_9BILA</name>
<keyword evidence="1" id="KW-0143">Chaperone</keyword>
<dbReference type="AlphaFoldDB" id="A0A8S2YUA8"/>
<evidence type="ECO:0000313" key="5">
    <source>
        <dbReference type="Proteomes" id="UP000682733"/>
    </source>
</evidence>
<evidence type="ECO:0000256" key="1">
    <source>
        <dbReference type="ARBA" id="ARBA00023186"/>
    </source>
</evidence>
<feature type="non-terminal residue" evidence="4">
    <location>
        <position position="97"/>
    </location>
</feature>
<dbReference type="PANTHER" id="PTHR24078">
    <property type="entry name" value="DNAJ HOMOLOG SUBFAMILY C MEMBER"/>
    <property type="match status" value="1"/>
</dbReference>
<sequence length="97" mass="10664">TAEQDRNLGFGGLDGRGRKKQDPPIVRDLLLSLEDCYHGAIKKIKISRRVMNDDGLTSSIREKILSITVKRGLLSGSKVTFEQEGDQGPNTIPSDLV</sequence>
<feature type="non-terminal residue" evidence="4">
    <location>
        <position position="1"/>
    </location>
</feature>
<protein>
    <recommendedName>
        <fullName evidence="3">Chaperone DnaJ C-terminal domain-containing protein</fullName>
    </recommendedName>
</protein>
<comment type="caution">
    <text evidence="4">The sequence shown here is derived from an EMBL/GenBank/DDBJ whole genome shotgun (WGS) entry which is preliminary data.</text>
</comment>
<feature type="region of interest" description="Disordered" evidence="2">
    <location>
        <begin position="1"/>
        <end position="22"/>
    </location>
</feature>
<evidence type="ECO:0000259" key="3">
    <source>
        <dbReference type="Pfam" id="PF01556"/>
    </source>
</evidence>
<dbReference type="GO" id="GO:0005829">
    <property type="term" value="C:cytosol"/>
    <property type="evidence" value="ECO:0007669"/>
    <property type="project" value="TreeGrafter"/>
</dbReference>
<evidence type="ECO:0000313" key="4">
    <source>
        <dbReference type="EMBL" id="CAF4578349.1"/>
    </source>
</evidence>
<dbReference type="SUPFAM" id="SSF49493">
    <property type="entry name" value="HSP40/DnaJ peptide-binding domain"/>
    <property type="match status" value="1"/>
</dbReference>
<dbReference type="FunFam" id="2.60.260.20:FF:000002">
    <property type="entry name" value="Dnaj homolog subfamily b member"/>
    <property type="match status" value="1"/>
</dbReference>
<proteinExistence type="predicted"/>
<accession>A0A8S2YUA8</accession>
<reference evidence="4" key="1">
    <citation type="submission" date="2021-02" db="EMBL/GenBank/DDBJ databases">
        <authorList>
            <person name="Nowell W R."/>
        </authorList>
    </citation>
    <scope>NUCLEOTIDE SEQUENCE</scope>
</reference>
<dbReference type="GO" id="GO:0051082">
    <property type="term" value="F:unfolded protein binding"/>
    <property type="evidence" value="ECO:0007669"/>
    <property type="project" value="InterPro"/>
</dbReference>